<evidence type="ECO:0000256" key="5">
    <source>
        <dbReference type="ARBA" id="ARBA00022741"/>
    </source>
</evidence>
<dbReference type="KEGG" id="mev:Metev_1857"/>
<dbReference type="STRING" id="644295.Metev_1857"/>
<organism evidence="11 12">
    <name type="scientific">Methanohalobium evestigatum (strain ATCC BAA-1072 / DSM 3721 / NBRC 107634 / OCM 161 / Z-7303)</name>
    <dbReference type="NCBI Taxonomy" id="644295"/>
    <lineage>
        <taxon>Archaea</taxon>
        <taxon>Methanobacteriati</taxon>
        <taxon>Methanobacteriota</taxon>
        <taxon>Stenosarchaea group</taxon>
        <taxon>Methanomicrobia</taxon>
        <taxon>Methanosarcinales</taxon>
        <taxon>Methanosarcinaceae</taxon>
        <taxon>Methanohalobium</taxon>
    </lineage>
</organism>
<keyword evidence="12" id="KW-1185">Reference proteome</keyword>
<accession>D7EA21</accession>
<dbReference type="InterPro" id="IPR003593">
    <property type="entry name" value="AAA+_ATPase"/>
</dbReference>
<dbReference type="Gene3D" id="3.40.50.300">
    <property type="entry name" value="P-loop containing nucleotide triphosphate hydrolases"/>
    <property type="match status" value="1"/>
</dbReference>
<feature type="domain" description="ABC transporter" evidence="10">
    <location>
        <begin position="3"/>
        <end position="238"/>
    </location>
</feature>
<dbReference type="InterPro" id="IPR015856">
    <property type="entry name" value="ABC_transpr_CbiO/EcfA_su"/>
</dbReference>
<keyword evidence="6" id="KW-0067">ATP-binding</keyword>
<evidence type="ECO:0000256" key="3">
    <source>
        <dbReference type="ARBA" id="ARBA00022448"/>
    </source>
</evidence>
<evidence type="ECO:0000256" key="7">
    <source>
        <dbReference type="ARBA" id="ARBA00022967"/>
    </source>
</evidence>
<dbReference type="Proteomes" id="UP000000391">
    <property type="component" value="Chromosome"/>
</dbReference>
<dbReference type="RefSeq" id="WP_013195257.1">
    <property type="nucleotide sequence ID" value="NC_014253.1"/>
</dbReference>
<keyword evidence="3" id="KW-0813">Transport</keyword>
<keyword evidence="7" id="KW-1278">Translocase</keyword>
<dbReference type="GO" id="GO:0016887">
    <property type="term" value="F:ATP hydrolysis activity"/>
    <property type="evidence" value="ECO:0007669"/>
    <property type="project" value="InterPro"/>
</dbReference>
<dbReference type="HOGENOM" id="CLU_000604_1_22_2"/>
<comment type="function">
    <text evidence="9">Probably part of an ABC transporter complex. Responsible for energy coupling to the transport system.</text>
</comment>
<dbReference type="CDD" id="cd03225">
    <property type="entry name" value="ABC_cobalt_CbiO_domain1"/>
    <property type="match status" value="1"/>
</dbReference>
<evidence type="ECO:0000256" key="6">
    <source>
        <dbReference type="ARBA" id="ARBA00022840"/>
    </source>
</evidence>
<sequence length="271" mass="30094">MSINIKNVDFSYNKNTQLETRVLENINLTIDKNEFVGITGKIGSGKSTLIKLFNGLFVPDNGYVYVDGADASDKKTRKKVGLLFQNPHDQIFSKTVYEEIAFAPSNFGIRGDELTERVHESLHLVGLDTKITDISPFKLSGGEMRRVALAGVLAMKPEYLILDEPTSGMDIKGKKELYSNLKKIHGTGTCVVIVSHQIDDLLPLVNKIVLMDNGKITFAGTPSEYLENISSPVPEITQLMQGLKSKGFNVRNDVLTVDDAYEQIRKLLTKK</sequence>
<dbReference type="EMBL" id="CP002069">
    <property type="protein sequence ID" value="ADI74692.1"/>
    <property type="molecule type" value="Genomic_DNA"/>
</dbReference>
<dbReference type="GeneID" id="9347512"/>
<keyword evidence="8" id="KW-0472">Membrane</keyword>
<dbReference type="PROSITE" id="PS00211">
    <property type="entry name" value="ABC_TRANSPORTER_1"/>
    <property type="match status" value="1"/>
</dbReference>
<name>D7EA21_METEZ</name>
<dbReference type="GO" id="GO:0042626">
    <property type="term" value="F:ATPase-coupled transmembrane transporter activity"/>
    <property type="evidence" value="ECO:0007669"/>
    <property type="project" value="TreeGrafter"/>
</dbReference>
<reference evidence="11 12" key="1">
    <citation type="submission" date="2010-06" db="EMBL/GenBank/DDBJ databases">
        <title>Complete sequence chromosome of Methanohalobium evestigatum Z-7303.</title>
        <authorList>
            <consortium name="US DOE Joint Genome Institute"/>
            <person name="Lucas S."/>
            <person name="Copeland A."/>
            <person name="Lapidus A."/>
            <person name="Cheng J.-F."/>
            <person name="Bruce D."/>
            <person name="Goodwin L."/>
            <person name="Pitluck S."/>
            <person name="Saunders E."/>
            <person name="Detter J.C."/>
            <person name="Han C."/>
            <person name="Tapia R."/>
            <person name="Land M."/>
            <person name="Hauser L."/>
            <person name="Kyrpides N."/>
            <person name="Mikhailova N."/>
            <person name="Sieprawska-Lupa M."/>
            <person name="Whitman W.B."/>
            <person name="Anderson I."/>
            <person name="Woyke T."/>
        </authorList>
    </citation>
    <scope>NUCLEOTIDE SEQUENCE [LARGE SCALE GENOMIC DNA]</scope>
    <source>
        <strain evidence="12">ATCC BAA-1072 / DSM 3721 / NBRC 107634 / OCM 161 / Z-7303</strain>
    </source>
</reference>
<dbReference type="PANTHER" id="PTHR43553:SF24">
    <property type="entry name" value="ENERGY-COUPLING FACTOR TRANSPORTER ATP-BINDING PROTEIN ECFA1"/>
    <property type="match status" value="1"/>
</dbReference>
<proteinExistence type="inferred from homology"/>
<dbReference type="SMART" id="SM00382">
    <property type="entry name" value="AAA"/>
    <property type="match status" value="1"/>
</dbReference>
<dbReference type="Pfam" id="PF00005">
    <property type="entry name" value="ABC_tran"/>
    <property type="match status" value="1"/>
</dbReference>
<dbReference type="InterPro" id="IPR027417">
    <property type="entry name" value="P-loop_NTPase"/>
</dbReference>
<evidence type="ECO:0000259" key="10">
    <source>
        <dbReference type="PROSITE" id="PS50893"/>
    </source>
</evidence>
<evidence type="ECO:0000256" key="9">
    <source>
        <dbReference type="ARBA" id="ARBA00025157"/>
    </source>
</evidence>
<evidence type="ECO:0000256" key="8">
    <source>
        <dbReference type="ARBA" id="ARBA00023136"/>
    </source>
</evidence>
<dbReference type="FunFam" id="3.40.50.300:FF:000224">
    <property type="entry name" value="Energy-coupling factor transporter ATP-binding protein EcfA"/>
    <property type="match status" value="1"/>
</dbReference>
<dbReference type="AlphaFoldDB" id="D7EA21"/>
<evidence type="ECO:0000256" key="4">
    <source>
        <dbReference type="ARBA" id="ARBA00022475"/>
    </source>
</evidence>
<keyword evidence="5" id="KW-0547">Nucleotide-binding</keyword>
<dbReference type="GO" id="GO:0043190">
    <property type="term" value="C:ATP-binding cassette (ABC) transporter complex"/>
    <property type="evidence" value="ECO:0007669"/>
    <property type="project" value="TreeGrafter"/>
</dbReference>
<dbReference type="PROSITE" id="PS50893">
    <property type="entry name" value="ABC_TRANSPORTER_2"/>
    <property type="match status" value="1"/>
</dbReference>
<evidence type="ECO:0000313" key="11">
    <source>
        <dbReference type="EMBL" id="ADI74692.1"/>
    </source>
</evidence>
<evidence type="ECO:0000313" key="12">
    <source>
        <dbReference type="Proteomes" id="UP000000391"/>
    </source>
</evidence>
<evidence type="ECO:0000256" key="2">
    <source>
        <dbReference type="ARBA" id="ARBA00005417"/>
    </source>
</evidence>
<dbReference type="InterPro" id="IPR017871">
    <property type="entry name" value="ABC_transporter-like_CS"/>
</dbReference>
<dbReference type="PANTHER" id="PTHR43553">
    <property type="entry name" value="HEAVY METAL TRANSPORTER"/>
    <property type="match status" value="1"/>
</dbReference>
<dbReference type="SUPFAM" id="SSF52540">
    <property type="entry name" value="P-loop containing nucleoside triphosphate hydrolases"/>
    <property type="match status" value="1"/>
</dbReference>
<gene>
    <name evidence="11" type="ordered locus">Metev_1857</name>
</gene>
<dbReference type="OrthoDB" id="35850at2157"/>
<dbReference type="GO" id="GO:0005524">
    <property type="term" value="F:ATP binding"/>
    <property type="evidence" value="ECO:0007669"/>
    <property type="project" value="UniProtKB-KW"/>
</dbReference>
<comment type="similarity">
    <text evidence="2">Belongs to the ABC transporter superfamily.</text>
</comment>
<protein>
    <submittedName>
        <fullName evidence="11">ABC transporter related protein</fullName>
    </submittedName>
</protein>
<dbReference type="InterPro" id="IPR050095">
    <property type="entry name" value="ECF_ABC_transporter_ATP-bd"/>
</dbReference>
<keyword evidence="4" id="KW-1003">Cell membrane</keyword>
<comment type="subcellular location">
    <subcellularLocation>
        <location evidence="1">Cell membrane</location>
        <topology evidence="1">Peripheral membrane protein</topology>
    </subcellularLocation>
</comment>
<dbReference type="InterPro" id="IPR003439">
    <property type="entry name" value="ABC_transporter-like_ATP-bd"/>
</dbReference>
<evidence type="ECO:0000256" key="1">
    <source>
        <dbReference type="ARBA" id="ARBA00004202"/>
    </source>
</evidence>